<name>A0A6A5UUP7_9PLEO</name>
<dbReference type="Proteomes" id="UP000800036">
    <property type="component" value="Unassembled WGS sequence"/>
</dbReference>
<proteinExistence type="predicted"/>
<sequence length="218" mass="23783">MAFRATVAYGVKDAPEPGTLASCLNRSSTVASAGPSAGFFTPAISASSVPPANREGSPSACSTFIPRIIFASCPSWSFVFSLSKILWMTLAISSSNRSAPCSSHSSSPCFSSLWTRALSFVVSRFECSVRKSSLSFSVRSRSYIRFTGGSPSQWIQHAFATFAMAYRYLCWLAETPRRRYVVSAYVLTGGPGPFGMQDHVVDHQDHSHYFFGCHVRRA</sequence>
<dbReference type="AlphaFoldDB" id="A0A6A5UUP7"/>
<evidence type="ECO:0000313" key="1">
    <source>
        <dbReference type="EMBL" id="KAF1968701.1"/>
    </source>
</evidence>
<protein>
    <submittedName>
        <fullName evidence="1">Uncharacterized protein</fullName>
    </submittedName>
</protein>
<gene>
    <name evidence="1" type="ORF">BU23DRAFT_257654</name>
</gene>
<organism evidence="1 2">
    <name type="scientific">Bimuria novae-zelandiae CBS 107.79</name>
    <dbReference type="NCBI Taxonomy" id="1447943"/>
    <lineage>
        <taxon>Eukaryota</taxon>
        <taxon>Fungi</taxon>
        <taxon>Dikarya</taxon>
        <taxon>Ascomycota</taxon>
        <taxon>Pezizomycotina</taxon>
        <taxon>Dothideomycetes</taxon>
        <taxon>Pleosporomycetidae</taxon>
        <taxon>Pleosporales</taxon>
        <taxon>Massarineae</taxon>
        <taxon>Didymosphaeriaceae</taxon>
        <taxon>Bimuria</taxon>
    </lineage>
</organism>
<dbReference type="EMBL" id="ML976717">
    <property type="protein sequence ID" value="KAF1968701.1"/>
    <property type="molecule type" value="Genomic_DNA"/>
</dbReference>
<reference evidence="1" key="1">
    <citation type="journal article" date="2020" name="Stud. Mycol.">
        <title>101 Dothideomycetes genomes: a test case for predicting lifestyles and emergence of pathogens.</title>
        <authorList>
            <person name="Haridas S."/>
            <person name="Albert R."/>
            <person name="Binder M."/>
            <person name="Bloem J."/>
            <person name="Labutti K."/>
            <person name="Salamov A."/>
            <person name="Andreopoulos B."/>
            <person name="Baker S."/>
            <person name="Barry K."/>
            <person name="Bills G."/>
            <person name="Bluhm B."/>
            <person name="Cannon C."/>
            <person name="Castanera R."/>
            <person name="Culley D."/>
            <person name="Daum C."/>
            <person name="Ezra D."/>
            <person name="Gonzalez J."/>
            <person name="Henrissat B."/>
            <person name="Kuo A."/>
            <person name="Liang C."/>
            <person name="Lipzen A."/>
            <person name="Lutzoni F."/>
            <person name="Magnuson J."/>
            <person name="Mondo S."/>
            <person name="Nolan M."/>
            <person name="Ohm R."/>
            <person name="Pangilinan J."/>
            <person name="Park H.-J."/>
            <person name="Ramirez L."/>
            <person name="Alfaro M."/>
            <person name="Sun H."/>
            <person name="Tritt A."/>
            <person name="Yoshinaga Y."/>
            <person name="Zwiers L.-H."/>
            <person name="Turgeon B."/>
            <person name="Goodwin S."/>
            <person name="Spatafora J."/>
            <person name="Crous P."/>
            <person name="Grigoriev I."/>
        </authorList>
    </citation>
    <scope>NUCLEOTIDE SEQUENCE</scope>
    <source>
        <strain evidence="1">CBS 107.79</strain>
    </source>
</reference>
<accession>A0A6A5UUP7</accession>
<keyword evidence="2" id="KW-1185">Reference proteome</keyword>
<evidence type="ECO:0000313" key="2">
    <source>
        <dbReference type="Proteomes" id="UP000800036"/>
    </source>
</evidence>